<protein>
    <submittedName>
        <fullName evidence="1">Uncharacterized protein</fullName>
    </submittedName>
</protein>
<keyword evidence="2" id="KW-1185">Reference proteome</keyword>
<organism evidence="1 2">
    <name type="scientific">Solanum pinnatisectum</name>
    <name type="common">tansyleaf nightshade</name>
    <dbReference type="NCBI Taxonomy" id="50273"/>
    <lineage>
        <taxon>Eukaryota</taxon>
        <taxon>Viridiplantae</taxon>
        <taxon>Streptophyta</taxon>
        <taxon>Embryophyta</taxon>
        <taxon>Tracheophyta</taxon>
        <taxon>Spermatophyta</taxon>
        <taxon>Magnoliopsida</taxon>
        <taxon>eudicotyledons</taxon>
        <taxon>Gunneridae</taxon>
        <taxon>Pentapetalae</taxon>
        <taxon>asterids</taxon>
        <taxon>lamiids</taxon>
        <taxon>Solanales</taxon>
        <taxon>Solanaceae</taxon>
        <taxon>Solanoideae</taxon>
        <taxon>Solaneae</taxon>
        <taxon>Solanum</taxon>
    </lineage>
</organism>
<dbReference type="AlphaFoldDB" id="A0AAV9L5L6"/>
<accession>A0AAV9L5L6</accession>
<dbReference type="Proteomes" id="UP001311915">
    <property type="component" value="Unassembled WGS sequence"/>
</dbReference>
<evidence type="ECO:0000313" key="2">
    <source>
        <dbReference type="Proteomes" id="UP001311915"/>
    </source>
</evidence>
<gene>
    <name evidence="1" type="ORF">R3W88_011036</name>
</gene>
<comment type="caution">
    <text evidence="1">The sequence shown here is derived from an EMBL/GenBank/DDBJ whole genome shotgun (WGS) entry which is preliminary data.</text>
</comment>
<reference evidence="1 2" key="1">
    <citation type="submission" date="2023-10" db="EMBL/GenBank/DDBJ databases">
        <title>Genome-Wide Identification Analysis in wild type Solanum Pinnatisectum Reveals Some Genes Defensing Phytophthora Infestans.</title>
        <authorList>
            <person name="Sun C."/>
        </authorList>
    </citation>
    <scope>NUCLEOTIDE SEQUENCE [LARGE SCALE GENOMIC DNA]</scope>
    <source>
        <strain evidence="1">LQN</strain>
        <tissue evidence="1">Leaf</tissue>
    </source>
</reference>
<evidence type="ECO:0000313" key="1">
    <source>
        <dbReference type="EMBL" id="KAK4720803.1"/>
    </source>
</evidence>
<name>A0AAV9L5L6_9SOLN</name>
<dbReference type="EMBL" id="JAWPEI010000007">
    <property type="protein sequence ID" value="KAK4720803.1"/>
    <property type="molecule type" value="Genomic_DNA"/>
</dbReference>
<proteinExistence type="predicted"/>
<sequence>MLPIGPRKHTAEELDQSRLGGGFRLYGYDREGSEGIPIGKLLPLVPTRLMIGVQLRKHRLVMVLKEGGREVKGEVFSPIPSLKLMNLIIGQRMKLLYPLLVEDLIGDGVLGQTVVILIRIGGWRFASGGGAFDTLRERRGGLLGLWGGLWVYGSKEWSNR</sequence>